<protein>
    <submittedName>
        <fullName evidence="2">Uncharacterized protein</fullName>
    </submittedName>
</protein>
<evidence type="ECO:0000313" key="3">
    <source>
        <dbReference type="Proteomes" id="UP000268162"/>
    </source>
</evidence>
<proteinExistence type="predicted"/>
<name>A0A4Q0A2K5_9FUNG</name>
<feature type="region of interest" description="Disordered" evidence="1">
    <location>
        <begin position="1"/>
        <end position="26"/>
    </location>
</feature>
<evidence type="ECO:0000313" key="2">
    <source>
        <dbReference type="EMBL" id="RKP40345.1"/>
    </source>
</evidence>
<evidence type="ECO:0000256" key="1">
    <source>
        <dbReference type="SAM" id="MobiDB-lite"/>
    </source>
</evidence>
<dbReference type="Proteomes" id="UP000268162">
    <property type="component" value="Unassembled WGS sequence"/>
</dbReference>
<keyword evidence="3" id="KW-1185">Reference proteome</keyword>
<accession>A0A4Q0A2K5</accession>
<organism evidence="2 3">
    <name type="scientific">Dimargaris cristalligena</name>
    <dbReference type="NCBI Taxonomy" id="215637"/>
    <lineage>
        <taxon>Eukaryota</taxon>
        <taxon>Fungi</taxon>
        <taxon>Fungi incertae sedis</taxon>
        <taxon>Zoopagomycota</taxon>
        <taxon>Kickxellomycotina</taxon>
        <taxon>Dimargaritomycetes</taxon>
        <taxon>Dimargaritales</taxon>
        <taxon>Dimargaritaceae</taxon>
        <taxon>Dimargaris</taxon>
    </lineage>
</organism>
<gene>
    <name evidence="2" type="ORF">BJ085DRAFT_29996</name>
</gene>
<reference evidence="3" key="1">
    <citation type="journal article" date="2018" name="Nat. Microbiol.">
        <title>Leveraging single-cell genomics to expand the fungal tree of life.</title>
        <authorList>
            <person name="Ahrendt S.R."/>
            <person name="Quandt C.A."/>
            <person name="Ciobanu D."/>
            <person name="Clum A."/>
            <person name="Salamov A."/>
            <person name="Andreopoulos B."/>
            <person name="Cheng J.F."/>
            <person name="Woyke T."/>
            <person name="Pelin A."/>
            <person name="Henrissat B."/>
            <person name="Reynolds N.K."/>
            <person name="Benny G.L."/>
            <person name="Smith M.E."/>
            <person name="James T.Y."/>
            <person name="Grigoriev I.V."/>
        </authorList>
    </citation>
    <scope>NUCLEOTIDE SEQUENCE [LARGE SCALE GENOMIC DNA]</scope>
    <source>
        <strain evidence="3">RSA 468</strain>
    </source>
</reference>
<dbReference type="EMBL" id="ML002213">
    <property type="protein sequence ID" value="RKP40345.1"/>
    <property type="molecule type" value="Genomic_DNA"/>
</dbReference>
<sequence length="320" mass="36039">MPARPKKQISVVDNQTDSGKLSMRGKSSIEATSVSDYAVSTTTSTSTRITTTTGSKTKNPNPLHYVRINGQLDPLVAEEFPLLERARRDPGGYLVFFVNHIFDLVRDGSLYDQLRQMIPSGLRDGKLRKYLVKNTRAGQSKDKMLVIDDFLFRHLIPTFLVYIIQRRDYAGLLDFVTGISVDSENLVNPIDVAIRSQALFFLGLVFSGSHKTNSGTDRQDAFEWLLEAIPVDDDRKAARNCYNKASIFQQSLADRSPKTHIRYTEPILGCFSKYLINPKVFGTVSNGNLFIPVMDSYFKDVQLTQVDISWDTGTNSKTYI</sequence>
<dbReference type="AlphaFoldDB" id="A0A4Q0A2K5"/>